<dbReference type="InterPro" id="IPR003156">
    <property type="entry name" value="DHHA1_dom"/>
</dbReference>
<dbReference type="CDD" id="cd00673">
    <property type="entry name" value="AlaRS_core"/>
    <property type="match status" value="1"/>
</dbReference>
<keyword evidence="7 11" id="KW-0067">ATP-binding</keyword>
<evidence type="ECO:0000256" key="1">
    <source>
        <dbReference type="ARBA" id="ARBA00008226"/>
    </source>
</evidence>
<evidence type="ECO:0000256" key="9">
    <source>
        <dbReference type="ARBA" id="ARBA00022917"/>
    </source>
</evidence>
<dbReference type="GO" id="GO:0004813">
    <property type="term" value="F:alanine-tRNA ligase activity"/>
    <property type="evidence" value="ECO:0007669"/>
    <property type="project" value="UniProtKB-EC"/>
</dbReference>
<reference evidence="15" key="1">
    <citation type="journal article" date="2019" name="Int. J. Syst. Evol. Microbiol.">
        <title>The Global Catalogue of Microorganisms (GCM) 10K type strain sequencing project: providing services to taxonomists for standard genome sequencing and annotation.</title>
        <authorList>
            <consortium name="The Broad Institute Genomics Platform"/>
            <consortium name="The Broad Institute Genome Sequencing Center for Infectious Disease"/>
            <person name="Wu L."/>
            <person name="Ma J."/>
        </authorList>
    </citation>
    <scope>NUCLEOTIDE SEQUENCE [LARGE SCALE GENOMIC DNA]</scope>
    <source>
        <strain evidence="15">JCM 4087</strain>
    </source>
</reference>
<comment type="cofactor">
    <cofactor evidence="11">
        <name>Zn(2+)</name>
        <dbReference type="ChEBI" id="CHEBI:29105"/>
    </cofactor>
    <text evidence="11">Binds 1 zinc ion per subunit.</text>
</comment>
<proteinExistence type="inferred from homology"/>
<keyword evidence="3 11" id="KW-0436">Ligase</keyword>
<feature type="binding site" evidence="11">
    <location>
        <position position="718"/>
    </location>
    <ligand>
        <name>Zn(2+)</name>
        <dbReference type="ChEBI" id="CHEBI:29105"/>
    </ligand>
</feature>
<dbReference type="Gene3D" id="3.30.930.10">
    <property type="entry name" value="Bira Bifunctional Protein, Domain 2"/>
    <property type="match status" value="1"/>
</dbReference>
<keyword evidence="2 11" id="KW-0820">tRNA-binding</keyword>
<dbReference type="Proteomes" id="UP001596091">
    <property type="component" value="Unassembled WGS sequence"/>
</dbReference>
<comment type="subcellular location">
    <subcellularLocation>
        <location evidence="11">Cytoplasm</location>
    </subcellularLocation>
</comment>
<keyword evidence="10 11" id="KW-0030">Aminoacyl-tRNA synthetase</keyword>
<dbReference type="SUPFAM" id="SSF55681">
    <property type="entry name" value="Class II aaRS and biotin synthetases"/>
    <property type="match status" value="1"/>
</dbReference>
<dbReference type="EMBL" id="JBHSPH010000005">
    <property type="protein sequence ID" value="MFC5863706.1"/>
    <property type="molecule type" value="Genomic_DNA"/>
</dbReference>
<evidence type="ECO:0000256" key="2">
    <source>
        <dbReference type="ARBA" id="ARBA00022555"/>
    </source>
</evidence>
<keyword evidence="12" id="KW-0175">Coiled coil</keyword>
<dbReference type="InterPro" id="IPR023033">
    <property type="entry name" value="Ala_tRNA_ligase_euk/bac"/>
</dbReference>
<sequence>MQYRSGNEIRETFLRFFESKDHRRVASSSLVPANDPTLLFANAGMNQFKDVFTGAEKRDYTRATTSQKCVRAGGKHNDLENVGFTRRHHTFFEMLGNFSFGDYFKHDAIAYAWELVTSPEWFGIDKDKLYVTIFEGDPANGVPRDDEAEQYWIETGVPRERIFAMGAKDNFWQMGETGPCGPCSEIFYDMGLEASESTGPDGKPLDLPFPQDEARYVEIWNLVFMQFDRSAATDPLGKTIGYKLTPLPKPSIDTGMGLERTAAVIQGKLSNFETDLFTPLILRAAELTNFKFDEPNESSRRSAALVEPLTEEFLQQVRLHQALQSASLRIIADHARAATFLINDGVLPSNEGRGYVLRKILRRGIRHGHLLGQEQPFLFQMVYAVRDLMSCAYPELIDSADRVAKIVESEERQFARSLSLGLDESEPEVNEIKSTQTTLDPAIFGEIQNKQRELVISLRDKVFELRNSGFQTLPLETAEEYIIPSRSSLNAPASAADYISSSLASPGLPASWVQTISASGGLVSPNLAQMPHRPKSFWLGEQAFHLYETFGLPLDFMVDAARDAGIAFDSEGFERARSEEQARARASWKGGATKTASPAFRDLPKTDFLGYAQLIAKDAEVLAIVKDGAGVPAAKAGDSVDIVLDRTSFYGDSGGQIGDTGRFTSLDGNLTVAEIIGCVLPVQGVRAHKAILKQDISLGDRVNTVVDGVRRDAIKRNHTGTHLLHAALRQVLGTHVKQAGSLVDPTRLRFDFSHFAQVAPEELEETESIVNREVLANAAVETLVDVPIDVAVNEFHAMALFGEKYGDKVRVVRLSDGFSTELCGGTHTAATGEIGLIKITGEGSVSSGVRRVEAISGTGSLDAFRRDYAVAQVAAQVAPPLPASSGASAPAEALRLKLSEQEDEMKRLRRELEELRMKSAASTLDAALASAVEVKGVKVATLRADQLDRGQLRTLVDNLKQGLGEGVVVLGSAQPEGKVAIIAGVTPGLTKRIQAGKLVGAVAKLVGGSGGGKPEIAEAGGKDQAQLGAALAAAPGIVGELLA</sequence>
<dbReference type="PANTHER" id="PTHR11777:SF9">
    <property type="entry name" value="ALANINE--TRNA LIGASE, CYTOPLASMIC"/>
    <property type="match status" value="1"/>
</dbReference>
<dbReference type="NCBIfam" id="TIGR00344">
    <property type="entry name" value="alaS"/>
    <property type="match status" value="1"/>
</dbReference>
<comment type="function">
    <text evidence="11">Catalyzes the attachment of alanine to tRNA(Ala) in a two-step reaction: alanine is first activated by ATP to form Ala-AMP and then transferred to the acceptor end of tRNA(Ala). Also edits incorrectly charged Ser-tRNA(Ala) and Gly-tRNA(Ala) via its editing domain.</text>
</comment>
<feature type="binding site" evidence="11">
    <location>
        <position position="722"/>
    </location>
    <ligand>
        <name>Zn(2+)</name>
        <dbReference type="ChEBI" id="CHEBI:29105"/>
    </ligand>
</feature>
<evidence type="ECO:0000256" key="6">
    <source>
        <dbReference type="ARBA" id="ARBA00022833"/>
    </source>
</evidence>
<evidence type="ECO:0000313" key="14">
    <source>
        <dbReference type="EMBL" id="MFC5863706.1"/>
    </source>
</evidence>
<dbReference type="Pfam" id="PF01411">
    <property type="entry name" value="tRNA-synt_2c"/>
    <property type="match status" value="2"/>
</dbReference>
<comment type="domain">
    <text evidence="11">Consists of three domains; the N-terminal catalytic domain, the editing domain and the C-terminal C-Ala domain. The editing domain removes incorrectly charged amino acids, while the C-Ala domain, along with tRNA(Ala), serves as a bridge to cooperatively bring together the editing and aminoacylation centers thus stimulating deacylation of misacylated tRNAs.</text>
</comment>
<evidence type="ECO:0000256" key="11">
    <source>
        <dbReference type="HAMAP-Rule" id="MF_00036"/>
    </source>
</evidence>
<accession>A0ABW1EHE0</accession>
<comment type="similarity">
    <text evidence="1 11">Belongs to the class-II aminoacyl-tRNA synthetase family.</text>
</comment>
<keyword evidence="15" id="KW-1185">Reference proteome</keyword>
<comment type="caution">
    <text evidence="14">The sequence shown here is derived from an EMBL/GenBank/DDBJ whole genome shotgun (WGS) entry which is preliminary data.</text>
</comment>
<feature type="domain" description="Alanyl-transfer RNA synthetases family profile" evidence="13">
    <location>
        <begin position="4"/>
        <end position="866"/>
    </location>
</feature>
<comment type="catalytic activity">
    <reaction evidence="11">
        <text>tRNA(Ala) + L-alanine + ATP = L-alanyl-tRNA(Ala) + AMP + diphosphate</text>
        <dbReference type="Rhea" id="RHEA:12540"/>
        <dbReference type="Rhea" id="RHEA-COMP:9657"/>
        <dbReference type="Rhea" id="RHEA-COMP:9923"/>
        <dbReference type="ChEBI" id="CHEBI:30616"/>
        <dbReference type="ChEBI" id="CHEBI:33019"/>
        <dbReference type="ChEBI" id="CHEBI:57972"/>
        <dbReference type="ChEBI" id="CHEBI:78442"/>
        <dbReference type="ChEBI" id="CHEBI:78497"/>
        <dbReference type="ChEBI" id="CHEBI:456215"/>
        <dbReference type="EC" id="6.1.1.7"/>
    </reaction>
</comment>
<keyword evidence="8 11" id="KW-0694">RNA-binding</keyword>
<dbReference type="HAMAP" id="MF_00036_B">
    <property type="entry name" value="Ala_tRNA_synth_B"/>
    <property type="match status" value="1"/>
</dbReference>
<dbReference type="InterPro" id="IPR009000">
    <property type="entry name" value="Transl_B-barrel_sf"/>
</dbReference>
<dbReference type="InterPro" id="IPR012947">
    <property type="entry name" value="tRNA_SAD"/>
</dbReference>
<dbReference type="InterPro" id="IPR050058">
    <property type="entry name" value="Ala-tRNA_ligase"/>
</dbReference>
<dbReference type="InterPro" id="IPR002318">
    <property type="entry name" value="Ala-tRNA-lgiase_IIc"/>
</dbReference>
<evidence type="ECO:0000256" key="10">
    <source>
        <dbReference type="ARBA" id="ARBA00023146"/>
    </source>
</evidence>
<evidence type="ECO:0000256" key="4">
    <source>
        <dbReference type="ARBA" id="ARBA00022723"/>
    </source>
</evidence>
<dbReference type="PANTHER" id="PTHR11777">
    <property type="entry name" value="ALANYL-TRNA SYNTHETASE"/>
    <property type="match status" value="1"/>
</dbReference>
<dbReference type="SUPFAM" id="SSF55186">
    <property type="entry name" value="ThrRS/AlaRS common domain"/>
    <property type="match status" value="1"/>
</dbReference>
<dbReference type="PRINTS" id="PR00980">
    <property type="entry name" value="TRNASYNTHALA"/>
</dbReference>
<dbReference type="Pfam" id="PF07973">
    <property type="entry name" value="tRNA_SAD"/>
    <property type="match status" value="1"/>
</dbReference>
<dbReference type="PROSITE" id="PS50860">
    <property type="entry name" value="AA_TRNA_LIGASE_II_ALA"/>
    <property type="match status" value="1"/>
</dbReference>
<name>A0ABW1EHE0_9BACT</name>
<dbReference type="Gene3D" id="3.30.54.20">
    <property type="match status" value="1"/>
</dbReference>
<gene>
    <name evidence="11 14" type="primary">alaS</name>
    <name evidence="14" type="ORF">ACFPT7_15470</name>
</gene>
<evidence type="ECO:0000256" key="5">
    <source>
        <dbReference type="ARBA" id="ARBA00022741"/>
    </source>
</evidence>
<feature type="binding site" evidence="11">
    <location>
        <position position="827"/>
    </location>
    <ligand>
        <name>Zn(2+)</name>
        <dbReference type="ChEBI" id="CHEBI:29105"/>
    </ligand>
</feature>
<dbReference type="InterPro" id="IPR018162">
    <property type="entry name" value="Ala-tRNA-ligase_IIc_anticod-bd"/>
</dbReference>
<dbReference type="RefSeq" id="WP_263339926.1">
    <property type="nucleotide sequence ID" value="NZ_JAGSYH010000005.1"/>
</dbReference>
<dbReference type="Gene3D" id="2.40.30.130">
    <property type="match status" value="1"/>
</dbReference>
<keyword evidence="6 11" id="KW-0862">Zinc</keyword>
<keyword evidence="9 11" id="KW-0648">Protein biosynthesis</keyword>
<dbReference type="Pfam" id="PF02272">
    <property type="entry name" value="DHHA1"/>
    <property type="match status" value="1"/>
</dbReference>
<organism evidence="14 15">
    <name type="scientific">Acidicapsa dinghuensis</name>
    <dbReference type="NCBI Taxonomy" id="2218256"/>
    <lineage>
        <taxon>Bacteria</taxon>
        <taxon>Pseudomonadati</taxon>
        <taxon>Acidobacteriota</taxon>
        <taxon>Terriglobia</taxon>
        <taxon>Terriglobales</taxon>
        <taxon>Acidobacteriaceae</taxon>
        <taxon>Acidicapsa</taxon>
    </lineage>
</organism>
<evidence type="ECO:0000256" key="3">
    <source>
        <dbReference type="ARBA" id="ARBA00022598"/>
    </source>
</evidence>
<dbReference type="SUPFAM" id="SSF50447">
    <property type="entry name" value="Translation proteins"/>
    <property type="match status" value="1"/>
</dbReference>
<dbReference type="SUPFAM" id="SSF101353">
    <property type="entry name" value="Putative anticodon-binding domain of alanyl-tRNA synthetase (AlaRS)"/>
    <property type="match status" value="1"/>
</dbReference>
<feature type="coiled-coil region" evidence="12">
    <location>
        <begin position="891"/>
        <end position="925"/>
    </location>
</feature>
<keyword evidence="4 11" id="KW-0479">Metal-binding</keyword>
<dbReference type="InterPro" id="IPR018165">
    <property type="entry name" value="Ala-tRNA-synth_IIc_core"/>
</dbReference>
<dbReference type="InterPro" id="IPR018164">
    <property type="entry name" value="Ala-tRNA-synth_IIc_N"/>
</dbReference>
<dbReference type="InterPro" id="IPR045864">
    <property type="entry name" value="aa-tRNA-synth_II/BPL/LPL"/>
</dbReference>
<evidence type="ECO:0000256" key="8">
    <source>
        <dbReference type="ARBA" id="ARBA00022884"/>
    </source>
</evidence>
<keyword evidence="5 11" id="KW-0547">Nucleotide-binding</keyword>
<dbReference type="Gene3D" id="3.10.310.40">
    <property type="match status" value="1"/>
</dbReference>
<protein>
    <recommendedName>
        <fullName evidence="11">Alanine--tRNA ligase</fullName>
        <ecNumber evidence="11">6.1.1.7</ecNumber>
    </recommendedName>
    <alternativeName>
        <fullName evidence="11">Alanyl-tRNA synthetase</fullName>
        <shortName evidence="11">AlaRS</shortName>
    </alternativeName>
</protein>
<evidence type="ECO:0000256" key="7">
    <source>
        <dbReference type="ARBA" id="ARBA00022840"/>
    </source>
</evidence>
<dbReference type="SMART" id="SM00863">
    <property type="entry name" value="tRNA_SAD"/>
    <property type="match status" value="1"/>
</dbReference>
<evidence type="ECO:0000256" key="12">
    <source>
        <dbReference type="SAM" id="Coils"/>
    </source>
</evidence>
<evidence type="ECO:0000313" key="15">
    <source>
        <dbReference type="Proteomes" id="UP001596091"/>
    </source>
</evidence>
<dbReference type="Gene3D" id="3.30.980.10">
    <property type="entry name" value="Threonyl-trna Synthetase, Chain A, domain 2"/>
    <property type="match status" value="1"/>
</dbReference>
<dbReference type="EC" id="6.1.1.7" evidence="11"/>
<evidence type="ECO:0000259" key="13">
    <source>
        <dbReference type="PROSITE" id="PS50860"/>
    </source>
</evidence>
<feature type="binding site" evidence="11">
    <location>
        <position position="823"/>
    </location>
    <ligand>
        <name>Zn(2+)</name>
        <dbReference type="ChEBI" id="CHEBI:29105"/>
    </ligand>
</feature>
<keyword evidence="11" id="KW-0963">Cytoplasm</keyword>
<dbReference type="InterPro" id="IPR018163">
    <property type="entry name" value="Thr/Ala-tRNA-synth_IIc_edit"/>
</dbReference>